<proteinExistence type="predicted"/>
<dbReference type="Pfam" id="PF13439">
    <property type="entry name" value="Glyco_transf_4"/>
    <property type="match status" value="1"/>
</dbReference>
<organism evidence="3 4">
    <name type="scientific">Serratia rubidaea</name>
    <name type="common">Serratia marinorubra</name>
    <dbReference type="NCBI Taxonomy" id="61652"/>
    <lineage>
        <taxon>Bacteria</taxon>
        <taxon>Pseudomonadati</taxon>
        <taxon>Pseudomonadota</taxon>
        <taxon>Gammaproteobacteria</taxon>
        <taxon>Enterobacterales</taxon>
        <taxon>Yersiniaceae</taxon>
        <taxon>Serratia</taxon>
    </lineage>
</organism>
<evidence type="ECO:0000313" key="4">
    <source>
        <dbReference type="Proteomes" id="UP000307968"/>
    </source>
</evidence>
<dbReference type="Proteomes" id="UP000307968">
    <property type="component" value="Chromosome"/>
</dbReference>
<gene>
    <name evidence="3" type="ORF">NCTC12971_05725</name>
</gene>
<dbReference type="InterPro" id="IPR028098">
    <property type="entry name" value="Glyco_trans_4-like_N"/>
</dbReference>
<sequence>MKEHILFIIDGLPGGGAENVTLALAKGVQQRGYHVTLLSLSNKRDYEIPAGIDFIVDADRGTGPLRKLTELSRRAASLDAVLSELFARVGQPTLVISNLHKTDRIVVRSKILRANNVWHCIHGMFSRSYLGNKTGLSRWLKRRKMQHVYKNRQLITVSDAVGEDVVQQMGIKPAQLITIYNPFDIPEIERRAAAVNPFAGEDYILHVGRFHQVKRHDRLLEAFALAQLPGKLVLIGQGEESVTQAITAKIAALQLQDKVLLAGFQQNPLPAIKGAKIVALSSDSEGLPTVLIEALICHTPIVSTQSPGGVAEIMSGELAPYMSAMSAQSLAEKLRLAWETPPEIVPAMYRKFDYEHIIDKYLSLVKRP</sequence>
<dbReference type="SUPFAM" id="SSF53756">
    <property type="entry name" value="UDP-Glycosyltransferase/glycogen phosphorylase"/>
    <property type="match status" value="1"/>
</dbReference>
<dbReference type="Pfam" id="PF00534">
    <property type="entry name" value="Glycos_transf_1"/>
    <property type="match status" value="1"/>
</dbReference>
<evidence type="ECO:0000259" key="1">
    <source>
        <dbReference type="Pfam" id="PF00534"/>
    </source>
</evidence>
<keyword evidence="3" id="KW-0808">Transferase</keyword>
<dbReference type="CDD" id="cd03811">
    <property type="entry name" value="GT4_GT28_WabH-like"/>
    <property type="match status" value="1"/>
</dbReference>
<dbReference type="RefSeq" id="WP_054307447.1">
    <property type="nucleotide sequence ID" value="NZ_CAMIPJ010000011.1"/>
</dbReference>
<dbReference type="AlphaFoldDB" id="A0A4U9HVS2"/>
<accession>A0A4U9HVS2</accession>
<dbReference type="GeneID" id="61763390"/>
<dbReference type="EMBL" id="LR590463">
    <property type="protein sequence ID" value="VTP68627.1"/>
    <property type="molecule type" value="Genomic_DNA"/>
</dbReference>
<dbReference type="PANTHER" id="PTHR12526">
    <property type="entry name" value="GLYCOSYLTRANSFERASE"/>
    <property type="match status" value="1"/>
</dbReference>
<evidence type="ECO:0000259" key="2">
    <source>
        <dbReference type="Pfam" id="PF13439"/>
    </source>
</evidence>
<dbReference type="Gene3D" id="3.40.50.2000">
    <property type="entry name" value="Glycogen Phosphorylase B"/>
    <property type="match status" value="2"/>
</dbReference>
<feature type="domain" description="Glycosyltransferase subfamily 4-like N-terminal" evidence="2">
    <location>
        <begin position="15"/>
        <end position="184"/>
    </location>
</feature>
<reference evidence="3 4" key="1">
    <citation type="submission" date="2019-05" db="EMBL/GenBank/DDBJ databases">
        <authorList>
            <consortium name="Pathogen Informatics"/>
        </authorList>
    </citation>
    <scope>NUCLEOTIDE SEQUENCE [LARGE SCALE GENOMIC DNA]</scope>
    <source>
        <strain evidence="3 4">NCTC12971</strain>
    </source>
</reference>
<dbReference type="GO" id="GO:0016757">
    <property type="term" value="F:glycosyltransferase activity"/>
    <property type="evidence" value="ECO:0007669"/>
    <property type="project" value="UniProtKB-KW"/>
</dbReference>
<keyword evidence="3" id="KW-0328">Glycosyltransferase</keyword>
<dbReference type="GO" id="GO:1901135">
    <property type="term" value="P:carbohydrate derivative metabolic process"/>
    <property type="evidence" value="ECO:0007669"/>
    <property type="project" value="UniProtKB-ARBA"/>
</dbReference>
<protein>
    <submittedName>
        <fullName evidence="3">UDP-D-galactose:(Glucosyl)lipopolysaccharide-1,6-D-galactosyltransferase</fullName>
    </submittedName>
</protein>
<dbReference type="PANTHER" id="PTHR12526:SF638">
    <property type="entry name" value="SPORE COAT PROTEIN SA"/>
    <property type="match status" value="1"/>
</dbReference>
<name>A0A4U9HVS2_SERRU</name>
<dbReference type="InterPro" id="IPR001296">
    <property type="entry name" value="Glyco_trans_1"/>
</dbReference>
<feature type="domain" description="Glycosyl transferase family 1" evidence="1">
    <location>
        <begin position="196"/>
        <end position="341"/>
    </location>
</feature>
<evidence type="ECO:0000313" key="3">
    <source>
        <dbReference type="EMBL" id="VTP68627.1"/>
    </source>
</evidence>